<dbReference type="PANTHER" id="PTHR11851">
    <property type="entry name" value="METALLOPROTEASE"/>
    <property type="match status" value="1"/>
</dbReference>
<evidence type="ECO:0000256" key="1">
    <source>
        <dbReference type="ARBA" id="ARBA00007261"/>
    </source>
</evidence>
<dbReference type="Gene3D" id="3.30.830.10">
    <property type="entry name" value="Metalloenzyme, LuxS/M16 peptidase-like"/>
    <property type="match status" value="2"/>
</dbReference>
<gene>
    <name evidence="4" type="ordered locus">Sulac_1891</name>
</gene>
<dbReference type="InterPro" id="IPR050361">
    <property type="entry name" value="MPP/UQCRC_Complex"/>
</dbReference>
<name>G8U0T1_SULAD</name>
<dbReference type="Pfam" id="PF05193">
    <property type="entry name" value="Peptidase_M16_C"/>
    <property type="match status" value="1"/>
</dbReference>
<dbReference type="SUPFAM" id="SSF63411">
    <property type="entry name" value="LuxS/MPP-like metallohydrolase"/>
    <property type="match status" value="2"/>
</dbReference>
<dbReference type="PATRIC" id="fig|679936.5.peg.1957"/>
<dbReference type="EC" id="3.4.24.64" evidence="4"/>
<dbReference type="Pfam" id="PF00675">
    <property type="entry name" value="Peptidase_M16"/>
    <property type="match status" value="1"/>
</dbReference>
<evidence type="ECO:0000259" key="3">
    <source>
        <dbReference type="Pfam" id="PF05193"/>
    </source>
</evidence>
<evidence type="ECO:0000313" key="5">
    <source>
        <dbReference type="Proteomes" id="UP000005439"/>
    </source>
</evidence>
<sequence>MRQTIERLETLSSGFRLAWDDTPSVGTTALAFFVGVGSRDELPSEWGLAHLLEHLLFKGAGPWAAPEIARRMDDLGGEVNAFTTRDYTCYYAKVLDHQAVEAYELLTTMIKAPWLDPQEFKRERRVIREEIRESRDDPDDLADALYLEALFDGGDLTHDTLGTPGSLAQLDPDTVRSFFERWYHPGNVVLAVSGGGRDGVLVRARDEWEQGGGLGALPSRTTPRYRIRHRIRRQPLEQVHLIIGGPAPVLGDPESYTAWVLATLLGGQNSSRLWQSMREVKALVYSVQTQYTAERDYGELATYLSVGPDRLEMALAEYRNQMTRLSTEPVSADELTRAVRVIETAALLAQETPDGRVMRMGRWGLWGTTPPTPSLVHTGLAAVTPERIQTWAQSFFDARQQAVAAVGPVPKGWRRIPL</sequence>
<dbReference type="InterPro" id="IPR011249">
    <property type="entry name" value="Metalloenz_LuxS/M16"/>
</dbReference>
<reference evidence="5" key="1">
    <citation type="submission" date="2011-12" db="EMBL/GenBank/DDBJ databases">
        <title>The complete genome of chromosome of Sulfobacillus acidophilus DSM 10332.</title>
        <authorList>
            <person name="Lucas S."/>
            <person name="Han J."/>
            <person name="Lapidus A."/>
            <person name="Bruce D."/>
            <person name="Goodwin L."/>
            <person name="Pitluck S."/>
            <person name="Peters L."/>
            <person name="Kyrpides N."/>
            <person name="Mavromatis K."/>
            <person name="Ivanova N."/>
            <person name="Mikhailova N."/>
            <person name="Chertkov O."/>
            <person name="Saunders E."/>
            <person name="Detter J.C."/>
            <person name="Tapia R."/>
            <person name="Han C."/>
            <person name="Land M."/>
            <person name="Hauser L."/>
            <person name="Markowitz V."/>
            <person name="Cheng J.-F."/>
            <person name="Hugenholtz P."/>
            <person name="Woyke T."/>
            <person name="Wu D."/>
            <person name="Pukall R."/>
            <person name="Gehrich-Schroeter G."/>
            <person name="Schneider S."/>
            <person name="Klenk H.-P."/>
            <person name="Eisen J.A."/>
        </authorList>
    </citation>
    <scope>NUCLEOTIDE SEQUENCE [LARGE SCALE GENOMIC DNA]</scope>
    <source>
        <strain evidence="5">ATCC 700253 / DSM 10332 / NAL</strain>
    </source>
</reference>
<dbReference type="KEGG" id="sap:Sulac_1891"/>
<dbReference type="InterPro" id="IPR007863">
    <property type="entry name" value="Peptidase_M16_C"/>
</dbReference>
<proteinExistence type="inferred from homology"/>
<dbReference type="InterPro" id="IPR011765">
    <property type="entry name" value="Pept_M16_N"/>
</dbReference>
<dbReference type="EMBL" id="CP003179">
    <property type="protein sequence ID" value="AEW05384.1"/>
    <property type="molecule type" value="Genomic_DNA"/>
</dbReference>
<dbReference type="HOGENOM" id="CLU_009902_3_3_9"/>
<feature type="domain" description="Peptidase M16 N-terminal" evidence="2">
    <location>
        <begin position="20"/>
        <end position="162"/>
    </location>
</feature>
<dbReference type="Proteomes" id="UP000005439">
    <property type="component" value="Chromosome"/>
</dbReference>
<reference evidence="4 5" key="2">
    <citation type="journal article" date="2012" name="Stand. Genomic Sci.">
        <title>Complete genome sequence of the moderately thermophilic mineral-sulfide-oxidizing firmicute Sulfobacillus acidophilus type strain (NAL(T)).</title>
        <authorList>
            <person name="Anderson I."/>
            <person name="Chertkov O."/>
            <person name="Chen A."/>
            <person name="Saunders E."/>
            <person name="Lapidus A."/>
            <person name="Nolan M."/>
            <person name="Lucas S."/>
            <person name="Hammon N."/>
            <person name="Deshpande S."/>
            <person name="Cheng J.F."/>
            <person name="Han C."/>
            <person name="Tapia R."/>
            <person name="Goodwin L.A."/>
            <person name="Pitluck S."/>
            <person name="Liolios K."/>
            <person name="Pagani I."/>
            <person name="Ivanova N."/>
            <person name="Mikhailova N."/>
            <person name="Pati A."/>
            <person name="Palaniappan K."/>
            <person name="Land M."/>
            <person name="Pan C."/>
            <person name="Rohde M."/>
            <person name="Pukall R."/>
            <person name="Goker M."/>
            <person name="Detter J.C."/>
            <person name="Woyke T."/>
            <person name="Bristow J."/>
            <person name="Eisen J.A."/>
            <person name="Markowitz V."/>
            <person name="Hugenholtz P."/>
            <person name="Kyrpides N.C."/>
            <person name="Klenk H.P."/>
            <person name="Mavromatis K."/>
        </authorList>
    </citation>
    <scope>NUCLEOTIDE SEQUENCE [LARGE SCALE GENOMIC DNA]</scope>
    <source>
        <strain evidence="5">ATCC 700253 / DSM 10332 / NAL</strain>
    </source>
</reference>
<dbReference type="GO" id="GO:0046872">
    <property type="term" value="F:metal ion binding"/>
    <property type="evidence" value="ECO:0007669"/>
    <property type="project" value="InterPro"/>
</dbReference>
<evidence type="ECO:0000259" key="2">
    <source>
        <dbReference type="Pfam" id="PF00675"/>
    </source>
</evidence>
<dbReference type="STRING" id="679936.Sulac_1891"/>
<dbReference type="GO" id="GO:0004222">
    <property type="term" value="F:metalloendopeptidase activity"/>
    <property type="evidence" value="ECO:0007669"/>
    <property type="project" value="UniProtKB-EC"/>
</dbReference>
<dbReference type="AlphaFoldDB" id="G8U0T1"/>
<keyword evidence="4" id="KW-0378">Hydrolase</keyword>
<comment type="similarity">
    <text evidence="1">Belongs to the peptidase M16 family.</text>
</comment>
<accession>G8U0T1</accession>
<feature type="domain" description="Peptidase M16 C-terminal" evidence="3">
    <location>
        <begin position="170"/>
        <end position="340"/>
    </location>
</feature>
<organism evidence="4 5">
    <name type="scientific">Sulfobacillus acidophilus (strain ATCC 700253 / DSM 10332 / NAL)</name>
    <dbReference type="NCBI Taxonomy" id="679936"/>
    <lineage>
        <taxon>Bacteria</taxon>
        <taxon>Bacillati</taxon>
        <taxon>Bacillota</taxon>
        <taxon>Clostridia</taxon>
        <taxon>Eubacteriales</taxon>
        <taxon>Clostridiales Family XVII. Incertae Sedis</taxon>
        <taxon>Sulfobacillus</taxon>
    </lineage>
</organism>
<keyword evidence="5" id="KW-1185">Reference proteome</keyword>
<evidence type="ECO:0000313" key="4">
    <source>
        <dbReference type="EMBL" id="AEW05384.1"/>
    </source>
</evidence>
<protein>
    <submittedName>
        <fullName evidence="4">Processing peptidase</fullName>
        <ecNumber evidence="4">3.4.24.64</ecNumber>
    </submittedName>
</protein>
<dbReference type="PANTHER" id="PTHR11851:SF49">
    <property type="entry name" value="MITOCHONDRIAL-PROCESSING PEPTIDASE SUBUNIT ALPHA"/>
    <property type="match status" value="1"/>
</dbReference>